<organism evidence="1 2">
    <name type="scientific">Fodinicola feengrottensis</name>
    <dbReference type="NCBI Taxonomy" id="435914"/>
    <lineage>
        <taxon>Bacteria</taxon>
        <taxon>Bacillati</taxon>
        <taxon>Actinomycetota</taxon>
        <taxon>Actinomycetes</taxon>
        <taxon>Mycobacteriales</taxon>
        <taxon>Fodinicola</taxon>
    </lineage>
</organism>
<sequence length="140" mass="14823">MSCGTTHEWSGEASWFCCGASWGPCSAAGKGACQTCTSSALQCAWPNASKACFEITRPDLCHETLQPHSCGDSLWVRHWCSGVCVPVKVADCGPRTKSFCGGQTCCEGQCRSNRVVDLTAAAFSRIANLNSGLVPVEIRA</sequence>
<comment type="caution">
    <text evidence="1">The sequence shown here is derived from an EMBL/GenBank/DDBJ whole genome shotgun (WGS) entry which is preliminary data.</text>
</comment>
<dbReference type="Proteomes" id="UP001500618">
    <property type="component" value="Unassembled WGS sequence"/>
</dbReference>
<name>A0ABN2FPK2_9ACTN</name>
<evidence type="ECO:0008006" key="3">
    <source>
        <dbReference type="Google" id="ProtNLM"/>
    </source>
</evidence>
<dbReference type="RefSeq" id="WP_344306146.1">
    <property type="nucleotide sequence ID" value="NZ_BAAANY010000001.1"/>
</dbReference>
<protein>
    <recommendedName>
        <fullName evidence="3">RlpA-like protein double-psi beta-barrel domain-containing protein</fullName>
    </recommendedName>
</protein>
<evidence type="ECO:0000313" key="2">
    <source>
        <dbReference type="Proteomes" id="UP001500618"/>
    </source>
</evidence>
<keyword evidence="2" id="KW-1185">Reference proteome</keyword>
<accession>A0ABN2FPK2</accession>
<dbReference type="InterPro" id="IPR036908">
    <property type="entry name" value="RlpA-like_sf"/>
</dbReference>
<gene>
    <name evidence="1" type="ORF">GCM10009765_01380</name>
</gene>
<proteinExistence type="predicted"/>
<evidence type="ECO:0000313" key="1">
    <source>
        <dbReference type="EMBL" id="GAA1655853.1"/>
    </source>
</evidence>
<reference evidence="1 2" key="1">
    <citation type="journal article" date="2019" name="Int. J. Syst. Evol. Microbiol.">
        <title>The Global Catalogue of Microorganisms (GCM) 10K type strain sequencing project: providing services to taxonomists for standard genome sequencing and annotation.</title>
        <authorList>
            <consortium name="The Broad Institute Genomics Platform"/>
            <consortium name="The Broad Institute Genome Sequencing Center for Infectious Disease"/>
            <person name="Wu L."/>
            <person name="Ma J."/>
        </authorList>
    </citation>
    <scope>NUCLEOTIDE SEQUENCE [LARGE SCALE GENOMIC DNA]</scope>
    <source>
        <strain evidence="1 2">JCM 14718</strain>
    </source>
</reference>
<dbReference type="EMBL" id="BAAANY010000001">
    <property type="protein sequence ID" value="GAA1655853.1"/>
    <property type="molecule type" value="Genomic_DNA"/>
</dbReference>
<dbReference type="Gene3D" id="2.40.40.10">
    <property type="entry name" value="RlpA-like domain"/>
    <property type="match status" value="1"/>
</dbReference>